<evidence type="ECO:0000313" key="3">
    <source>
        <dbReference type="EMBL" id="GGZ03655.1"/>
    </source>
</evidence>
<evidence type="ECO:0000313" key="4">
    <source>
        <dbReference type="Proteomes" id="UP000648075"/>
    </source>
</evidence>
<gene>
    <name evidence="3" type="ORF">GCM10011614_18310</name>
</gene>
<dbReference type="InterPro" id="IPR036249">
    <property type="entry name" value="Thioredoxin-like_sf"/>
</dbReference>
<dbReference type="Pfam" id="PF13462">
    <property type="entry name" value="Thioredoxin_4"/>
    <property type="match status" value="1"/>
</dbReference>
<dbReference type="EMBL" id="BMZA01000005">
    <property type="protein sequence ID" value="GGZ03655.1"/>
    <property type="molecule type" value="Genomic_DNA"/>
</dbReference>
<dbReference type="RefSeq" id="WP_189620886.1">
    <property type="nucleotide sequence ID" value="NZ_BMZA01000005.1"/>
</dbReference>
<dbReference type="Proteomes" id="UP000648075">
    <property type="component" value="Unassembled WGS sequence"/>
</dbReference>
<dbReference type="AlphaFoldDB" id="A0A918PFT8"/>
<dbReference type="SUPFAM" id="SSF52833">
    <property type="entry name" value="Thioredoxin-like"/>
    <property type="match status" value="1"/>
</dbReference>
<name>A0A918PFT8_9SPHN</name>
<feature type="chain" id="PRO_5036736061" evidence="1">
    <location>
        <begin position="25"/>
        <end position="255"/>
    </location>
</feature>
<dbReference type="Gene3D" id="1.10.40.110">
    <property type="match status" value="1"/>
</dbReference>
<evidence type="ECO:0000256" key="1">
    <source>
        <dbReference type="SAM" id="SignalP"/>
    </source>
</evidence>
<evidence type="ECO:0000259" key="2">
    <source>
        <dbReference type="Pfam" id="PF13462"/>
    </source>
</evidence>
<keyword evidence="1" id="KW-0732">Signal</keyword>
<dbReference type="PROSITE" id="PS51257">
    <property type="entry name" value="PROKAR_LIPOPROTEIN"/>
    <property type="match status" value="1"/>
</dbReference>
<accession>A0A918PFT8</accession>
<dbReference type="InterPro" id="IPR012336">
    <property type="entry name" value="Thioredoxin-like_fold"/>
</dbReference>
<keyword evidence="4" id="KW-1185">Reference proteome</keyword>
<comment type="caution">
    <text evidence="3">The sequence shown here is derived from an EMBL/GenBank/DDBJ whole genome shotgun (WGS) entry which is preliminary data.</text>
</comment>
<reference evidence="3" key="1">
    <citation type="journal article" date="2014" name="Int. J. Syst. Evol. Microbiol.">
        <title>Complete genome sequence of Corynebacterium casei LMG S-19264T (=DSM 44701T), isolated from a smear-ripened cheese.</title>
        <authorList>
            <consortium name="US DOE Joint Genome Institute (JGI-PGF)"/>
            <person name="Walter F."/>
            <person name="Albersmeier A."/>
            <person name="Kalinowski J."/>
            <person name="Ruckert C."/>
        </authorList>
    </citation>
    <scope>NUCLEOTIDE SEQUENCE</scope>
    <source>
        <strain evidence="3">KCTC 32255</strain>
    </source>
</reference>
<reference evidence="3" key="2">
    <citation type="submission" date="2020-09" db="EMBL/GenBank/DDBJ databases">
        <authorList>
            <person name="Sun Q."/>
            <person name="Kim S."/>
        </authorList>
    </citation>
    <scope>NUCLEOTIDE SEQUENCE</scope>
    <source>
        <strain evidence="3">KCTC 32255</strain>
    </source>
</reference>
<feature type="signal peptide" evidence="1">
    <location>
        <begin position="1"/>
        <end position="24"/>
    </location>
</feature>
<feature type="domain" description="Thioredoxin-like fold" evidence="2">
    <location>
        <begin position="64"/>
        <end position="250"/>
    </location>
</feature>
<sequence length="255" mass="27017">MMRVSTIRPFAFGLALVPLALALAACGKKDDAAPAALASGDPVAKIAAPAGKAWADMVEVTADGGYRLGNPEAPIKLIEYGSLSCPHCAKFTQDGHEELVNDFIASGRVSWEFRSFAIHPQDVPLTMLVTCSGKEAVFPLVQQVYLNFDAMNAPLADKAVQDKANAVMQLPAAQRLPGMAEALGYTQFFAQRGIAVDQANKCLGNVDTAKQIAEFSDKYTNDGITGTPTLLVNGSKVDSTEWEQTKAALKAAGAR</sequence>
<organism evidence="3 4">
    <name type="scientific">Novosphingobium colocasiae</name>
    <dbReference type="NCBI Taxonomy" id="1256513"/>
    <lineage>
        <taxon>Bacteria</taxon>
        <taxon>Pseudomonadati</taxon>
        <taxon>Pseudomonadota</taxon>
        <taxon>Alphaproteobacteria</taxon>
        <taxon>Sphingomonadales</taxon>
        <taxon>Sphingomonadaceae</taxon>
        <taxon>Novosphingobium</taxon>
    </lineage>
</organism>
<proteinExistence type="predicted"/>
<dbReference type="Gene3D" id="3.40.30.10">
    <property type="entry name" value="Glutaredoxin"/>
    <property type="match status" value="1"/>
</dbReference>
<protein>
    <submittedName>
        <fullName evidence="3">Disulfide bond formation protein DsbD</fullName>
    </submittedName>
</protein>